<dbReference type="SUPFAM" id="SSF47781">
    <property type="entry name" value="RuvA domain 2-like"/>
    <property type="match status" value="2"/>
</dbReference>
<keyword evidence="1" id="KW-1133">Transmembrane helix</keyword>
<name>A0ABW3I0L6_9FLAO</name>
<dbReference type="Gene3D" id="1.10.150.280">
    <property type="entry name" value="AF1531-like domain"/>
    <property type="match status" value="1"/>
</dbReference>
<comment type="caution">
    <text evidence="2">The sequence shown here is derived from an EMBL/GenBank/DDBJ whole genome shotgun (WGS) entry which is preliminary data.</text>
</comment>
<dbReference type="InterPro" id="IPR010994">
    <property type="entry name" value="RuvA_2-like"/>
</dbReference>
<dbReference type="PANTHER" id="PTHR21180">
    <property type="entry name" value="ENDONUCLEASE/EXONUCLEASE/PHOSPHATASE FAMILY DOMAIN-CONTAINING PROTEIN 1"/>
    <property type="match status" value="1"/>
</dbReference>
<keyword evidence="1" id="KW-0472">Membrane</keyword>
<evidence type="ECO:0000256" key="1">
    <source>
        <dbReference type="SAM" id="Phobius"/>
    </source>
</evidence>
<keyword evidence="1" id="KW-0812">Transmembrane</keyword>
<dbReference type="Pfam" id="PF12836">
    <property type="entry name" value="HHH_3"/>
    <property type="match status" value="2"/>
</dbReference>
<keyword evidence="3" id="KW-1185">Reference proteome</keyword>
<proteinExistence type="predicted"/>
<sequence length="274" mass="31903">MFNKQQRIGVFLLLFVVVLLQLVYYYVDFSSNNNDELDVKELMAFQKEVDSLVHISRQNQQIIHPFNPNFISDYKGYALGMSVDEINRLHSFRKQNRYVNSVKEFQEVTQVSDSLLKEISSYFKFPDWVNKRGQIKKTNKSYNKNLNTAAAKDLIKALNLDYKKAYRLINFRDKLGGYLVIEQVKDVYGIKTSEYEGIRSKFQLKTLPKIQKINVNLAGAPKLASLVYISNSLAENIIDERLLRGGFKSLDELKFVEGFPEEKLERIKLYLTLN</sequence>
<dbReference type="Gene3D" id="1.10.150.320">
    <property type="entry name" value="Photosystem II 12 kDa extrinsic protein"/>
    <property type="match status" value="1"/>
</dbReference>
<evidence type="ECO:0000313" key="2">
    <source>
        <dbReference type="EMBL" id="MFD0963381.1"/>
    </source>
</evidence>
<dbReference type="Proteomes" id="UP001596997">
    <property type="component" value="Unassembled WGS sequence"/>
</dbReference>
<evidence type="ECO:0000313" key="3">
    <source>
        <dbReference type="Proteomes" id="UP001596997"/>
    </source>
</evidence>
<accession>A0ABW3I0L6</accession>
<feature type="transmembrane region" description="Helical" evidence="1">
    <location>
        <begin position="7"/>
        <end position="27"/>
    </location>
</feature>
<keyword evidence="2" id="KW-0238">DNA-binding</keyword>
<protein>
    <submittedName>
        <fullName evidence="2">ComEA family DNA-binding protein</fullName>
    </submittedName>
</protein>
<organism evidence="2 3">
    <name type="scientific">Pseudofulvibacter geojedonensis</name>
    <dbReference type="NCBI Taxonomy" id="1123758"/>
    <lineage>
        <taxon>Bacteria</taxon>
        <taxon>Pseudomonadati</taxon>
        <taxon>Bacteroidota</taxon>
        <taxon>Flavobacteriia</taxon>
        <taxon>Flavobacteriales</taxon>
        <taxon>Flavobacteriaceae</taxon>
        <taxon>Pseudofulvibacter</taxon>
    </lineage>
</organism>
<dbReference type="EMBL" id="JBHTJM010000006">
    <property type="protein sequence ID" value="MFD0963381.1"/>
    <property type="molecule type" value="Genomic_DNA"/>
</dbReference>
<dbReference type="PANTHER" id="PTHR21180:SF32">
    <property type="entry name" value="ENDONUCLEASE_EXONUCLEASE_PHOSPHATASE FAMILY DOMAIN-CONTAINING PROTEIN 1"/>
    <property type="match status" value="1"/>
</dbReference>
<reference evidence="3" key="1">
    <citation type="journal article" date="2019" name="Int. J. Syst. Evol. Microbiol.">
        <title>The Global Catalogue of Microorganisms (GCM) 10K type strain sequencing project: providing services to taxonomists for standard genome sequencing and annotation.</title>
        <authorList>
            <consortium name="The Broad Institute Genomics Platform"/>
            <consortium name="The Broad Institute Genome Sequencing Center for Infectious Disease"/>
            <person name="Wu L."/>
            <person name="Ma J."/>
        </authorList>
    </citation>
    <scope>NUCLEOTIDE SEQUENCE [LARGE SCALE GENOMIC DNA]</scope>
    <source>
        <strain evidence="3">CCUG 62114</strain>
    </source>
</reference>
<dbReference type="InterPro" id="IPR051675">
    <property type="entry name" value="Endo/Exo/Phosphatase_dom_1"/>
</dbReference>
<gene>
    <name evidence="2" type="ORF">ACFQ1O_05160</name>
</gene>
<dbReference type="GO" id="GO:0003677">
    <property type="term" value="F:DNA binding"/>
    <property type="evidence" value="ECO:0007669"/>
    <property type="project" value="UniProtKB-KW"/>
</dbReference>